<reference evidence="1" key="1">
    <citation type="submission" date="2024-02" db="EMBL/GenBank/DDBJ databases">
        <title>Metagenome Assembled Genome of Zalaria obscura JY119.</title>
        <authorList>
            <person name="Vighnesh L."/>
            <person name="Jagadeeshwari U."/>
            <person name="Venkata Ramana C."/>
            <person name="Sasikala C."/>
        </authorList>
    </citation>
    <scope>NUCLEOTIDE SEQUENCE</scope>
    <source>
        <strain evidence="1">JY119</strain>
    </source>
</reference>
<evidence type="ECO:0000313" key="1">
    <source>
        <dbReference type="EMBL" id="KAK8192575.1"/>
    </source>
</evidence>
<proteinExistence type="predicted"/>
<dbReference type="EMBL" id="JAMKPW020000044">
    <property type="protein sequence ID" value="KAK8192575.1"/>
    <property type="molecule type" value="Genomic_DNA"/>
</dbReference>
<evidence type="ECO:0000313" key="2">
    <source>
        <dbReference type="Proteomes" id="UP001320706"/>
    </source>
</evidence>
<name>A0ACC3S3G6_9PEZI</name>
<comment type="caution">
    <text evidence="1">The sequence shown here is derived from an EMBL/GenBank/DDBJ whole genome shotgun (WGS) entry which is preliminary data.</text>
</comment>
<dbReference type="Proteomes" id="UP001320706">
    <property type="component" value="Unassembled WGS sequence"/>
</dbReference>
<accession>A0ACC3S3G6</accession>
<sequence>MNSPDALVALTNPFNQISLATILLVILLLAYFTLHFTELETAQKLCNSAWTSLRFVWNCCLKPHTGDGTGSQQDALESFYKSQAGIYDATRSKLLHGREDMLGLVAAQLKYQAKAGQLAGKPVWVDVGGGTGWNIEHMGSYLSVPHFFHKVYLVDLSPSLCAVARARFERLGWKNVVVVCQDARSFKLSEHESGVSDDKAVFSIGESAMEDGDAADTAGADLLTMSYSLSMIPEFHPVIDSLATLLAPNGIMGVVDFYVQSKVDFQSRNYTGGVIDRHCMWLSRVFWRTWFEADRVSLEAARRDYLEYKFGTVLSTNARNHFFGFRIPYYIWVGCAKQTKSSLQNLAALDAAVTESPFISALDLQRSQVAKPRRSDSAVGLRSKAYESAIVNLQASLPLPAAWYQQHHWRIYYDNELQKHTQFGDEYIYAFTWEDAAVDLRLLKINSEDVILAITSAGDNILSYALERPKRIHAVDLNPNQNHLLELKVAAYTALPYQDFWRLFGEGRHPDFRSLLIEKLSPHLSSQAFDYWLHKGPSTFSPTSRGLYASGGSRHALYLVHWMGRLLGVSEDIKRLCNAETLNEQREIWAKRVRRVILSQLLSYAVIGTERFLWKALGVPPAQRAMIEHDYVRSLDRTEQPSPPSSPSKSSSSRSEKKKDLIHKPEEAVASGLKSGHAIWSYGVNTLDPVVHNTLVSSSNPYYLLCLQGHYTQRCHPLYLSPRAHLSLSSASAFDGLRIHTDELAEVFERMQRGTLTIAVLMDSMDWFDPRGGEAEGQVKMVNRALKMGGRVLLRSAGLRPWYVATFEGCGFQAKRVAARWPPGACVDRVNMYASTWILTKVAELEDLE</sequence>
<protein>
    <submittedName>
        <fullName evidence="1">Uncharacterized protein</fullName>
    </submittedName>
</protein>
<organism evidence="1 2">
    <name type="scientific">Zalaria obscura</name>
    <dbReference type="NCBI Taxonomy" id="2024903"/>
    <lineage>
        <taxon>Eukaryota</taxon>
        <taxon>Fungi</taxon>
        <taxon>Dikarya</taxon>
        <taxon>Ascomycota</taxon>
        <taxon>Pezizomycotina</taxon>
        <taxon>Dothideomycetes</taxon>
        <taxon>Dothideomycetidae</taxon>
        <taxon>Dothideales</taxon>
        <taxon>Zalariaceae</taxon>
        <taxon>Zalaria</taxon>
    </lineage>
</organism>
<gene>
    <name evidence="1" type="ORF">M8818_007745</name>
</gene>
<keyword evidence="2" id="KW-1185">Reference proteome</keyword>